<dbReference type="Proteomes" id="UP001165381">
    <property type="component" value="Unassembled WGS sequence"/>
</dbReference>
<dbReference type="RefSeq" id="WP_249971922.1">
    <property type="nucleotide sequence ID" value="NZ_JAMFLZ010000001.1"/>
</dbReference>
<evidence type="ECO:0000313" key="3">
    <source>
        <dbReference type="Proteomes" id="UP001165381"/>
    </source>
</evidence>
<proteinExistence type="predicted"/>
<name>A0ABT0QAG6_9FLAO</name>
<dbReference type="Pfam" id="PF20041">
    <property type="entry name" value="DUF6443"/>
    <property type="match status" value="1"/>
</dbReference>
<sequence>MSYLIKHFGPYKTVLSILFLLVSVQFTHGQLVTGPSSVNPNSTHTYNFDTGTIYSPKLKWTVTGGSVLLAGKNGTEYFVNVQWGAAGTGTVTCKSGLILLGSKTVTIGAPAPAAPSMPSVANSPGYTRLTRGTPPTGEVWYWQSSSSGTSTSNPSIYVDRPYGTTQYFIKAYNSSSNQWSVATTINYTVDPGTSSPATNLSDENYIHSVTPRVATTNPSILTNEQKIETVTYFDGLGRPIQSVAIRAGGNYEDVITHMEYDNLGRQNKSYLPYASSTDTGNYRTSALTATNSFYNTAKYENTTNPYGETLFDGTPLNLVVEQAAPGNDWKQGNTEEHTIKNEYKLIETSDYVRNYKINNSNGTLVDNGYYAMGEVTVQGAFNTPNVFKFITKNENWVTGDLNDNTIHTFKDYRGRVILNRTFENQVKHDTYYVYDSYGNLVYVLPPKADPSTAKPDATELSELCFQYKYDDKNRLIEKKIPGKGWEYIVYNTLDQPVLTQDSALDAQGKWLFTKYDRFGRVAYTGITNNTSSRSALQTTLDATSSTYVTKSSSSISLGGATVYYNNGAYPTSIAEIHTINYYDDYTFDKDGLSLPSSYEGQTIINHNNTNKLLTNGLATGSKVRILDSSPVKWITTITGYDVKGRSIYVTSKNQYLNTTDIIKSKLDFVGAVDKTETSHTGSTSVDTEDLFTYDHMGRLNKQTQELNSTNVLEVLVDNTYDELGQLIGKGVGGKTTQSRLQNVDYNYNIRGWLKSINNVTSLGTDLFGFKINYNTIDHHSGNDKKQYNGNISEIEWKTSNDNALRWYKYEYDDLNRVTSAVDNINRYSLSGMQYDKNGNITNLTRKGHIVANPVSTTSSHFGNMDVLTYDYLPKTNKLSIVSDTANDTYGFKDDQIGGGTDTSVDYTYDINGNMSTDTNKGITAITYNHLNLPTQVTLGSGNISYIYDALGTKLSKTVGSTITYYAGNYQYEGSSLKFFNHAEGYVEPDGSGGYDYVYQFTDHLGNIRLSYKDISTTSTPNLQIQEENNYYPFGLKHRGYNGGIIGNDHKYGFGGKEEQDDNVSGKQLDWLDFHARNYDAALGRWMNLDPLADSEMQFNQSPYAYTWNNPVNLTDFTGMHPDDTEYDWRKAARAGETVNVLGGGLSFDGNSFTAKDARVQKTSTKEKTTSNNINQQENLEPGTVILPEVVVEGKSNLSYKRAAFQIQANILSTSYYDYLRWNFSQRENTMADNWATGNFIQRGIYETANSFSIFTQSMNPFDNQVTNLRGSYVGHKDNSEHGAIVSATLIPIGSAKIAAGPTKNWIRGVFKPHRSYSKFWSTKTKWSVSWGASPARNGKYLKQIPSSTLRNLNIKLRQTRLPFIKNWRTLDRGHFHIKL</sequence>
<dbReference type="Gene3D" id="2.180.10.10">
    <property type="entry name" value="RHS repeat-associated core"/>
    <property type="match status" value="1"/>
</dbReference>
<dbReference type="InterPro" id="IPR045619">
    <property type="entry name" value="DUF6443"/>
</dbReference>
<dbReference type="InterPro" id="IPR022385">
    <property type="entry name" value="Rhs_assc_core"/>
</dbReference>
<gene>
    <name evidence="2" type="ORF">M3P09_02720</name>
</gene>
<organism evidence="2 3">
    <name type="scientific">Jejuia spongiicola</name>
    <dbReference type="NCBI Taxonomy" id="2942207"/>
    <lineage>
        <taxon>Bacteria</taxon>
        <taxon>Pseudomonadati</taxon>
        <taxon>Bacteroidota</taxon>
        <taxon>Flavobacteriia</taxon>
        <taxon>Flavobacteriales</taxon>
        <taxon>Flavobacteriaceae</taxon>
        <taxon>Jejuia</taxon>
    </lineage>
</organism>
<evidence type="ECO:0000259" key="1">
    <source>
        <dbReference type="Pfam" id="PF20041"/>
    </source>
</evidence>
<protein>
    <submittedName>
        <fullName evidence="2">DUF6443 domain-containing protein</fullName>
    </submittedName>
</protein>
<evidence type="ECO:0000313" key="2">
    <source>
        <dbReference type="EMBL" id="MCL6293889.1"/>
    </source>
</evidence>
<accession>A0ABT0QAG6</accession>
<feature type="domain" description="DUF6443" evidence="1">
    <location>
        <begin position="208"/>
        <end position="343"/>
    </location>
</feature>
<keyword evidence="3" id="KW-1185">Reference proteome</keyword>
<dbReference type="EMBL" id="JAMFLZ010000001">
    <property type="protein sequence ID" value="MCL6293889.1"/>
    <property type="molecule type" value="Genomic_DNA"/>
</dbReference>
<dbReference type="NCBIfam" id="TIGR03696">
    <property type="entry name" value="Rhs_assc_core"/>
    <property type="match status" value="1"/>
</dbReference>
<comment type="caution">
    <text evidence="2">The sequence shown here is derived from an EMBL/GenBank/DDBJ whole genome shotgun (WGS) entry which is preliminary data.</text>
</comment>
<reference evidence="2" key="1">
    <citation type="submission" date="2022-05" db="EMBL/GenBank/DDBJ databases">
        <authorList>
            <person name="Park J.-S."/>
        </authorList>
    </citation>
    <scope>NUCLEOTIDE SEQUENCE</scope>
    <source>
        <strain evidence="2">2012CJ34-3</strain>
    </source>
</reference>